<keyword evidence="6" id="KW-0539">Nucleus</keyword>
<evidence type="ECO:0000259" key="9">
    <source>
        <dbReference type="PROSITE" id="PS51032"/>
    </source>
</evidence>
<keyword evidence="2" id="KW-0805">Transcription regulation</keyword>
<protein>
    <recommendedName>
        <fullName evidence="9">AP2/ERF domain-containing protein</fullName>
    </recommendedName>
</protein>
<dbReference type="PROSITE" id="PS51032">
    <property type="entry name" value="AP2_ERF"/>
    <property type="match status" value="1"/>
</dbReference>
<feature type="domain" description="AP2/ERF" evidence="9">
    <location>
        <begin position="28"/>
        <end position="85"/>
    </location>
</feature>
<comment type="subcellular location">
    <subcellularLocation>
        <location evidence="1">Nucleus</location>
    </subcellularLocation>
</comment>
<proteinExistence type="inferred from homology"/>
<gene>
    <name evidence="10" type="ORF">KI387_029221</name>
</gene>
<dbReference type="PANTHER" id="PTHR31985:SF111">
    <property type="entry name" value="ETHYLENE-RESPONSIVE TRANSCRIPTION FACTOR ERF021"/>
    <property type="match status" value="1"/>
</dbReference>
<dbReference type="SMART" id="SM00380">
    <property type="entry name" value="AP2"/>
    <property type="match status" value="1"/>
</dbReference>
<organism evidence="10 11">
    <name type="scientific">Taxus chinensis</name>
    <name type="common">Chinese yew</name>
    <name type="synonym">Taxus wallichiana var. chinensis</name>
    <dbReference type="NCBI Taxonomy" id="29808"/>
    <lineage>
        <taxon>Eukaryota</taxon>
        <taxon>Viridiplantae</taxon>
        <taxon>Streptophyta</taxon>
        <taxon>Embryophyta</taxon>
        <taxon>Tracheophyta</taxon>
        <taxon>Spermatophyta</taxon>
        <taxon>Pinopsida</taxon>
        <taxon>Pinidae</taxon>
        <taxon>Conifers II</taxon>
        <taxon>Cupressales</taxon>
        <taxon>Taxaceae</taxon>
        <taxon>Taxus</taxon>
    </lineage>
</organism>
<evidence type="ECO:0000313" key="11">
    <source>
        <dbReference type="Proteomes" id="UP000824469"/>
    </source>
</evidence>
<dbReference type="FunFam" id="3.30.730.10:FF:000001">
    <property type="entry name" value="Ethylene-responsive transcription factor 2"/>
    <property type="match status" value="1"/>
</dbReference>
<keyword evidence="4" id="KW-0010">Activator</keyword>
<evidence type="ECO:0000313" key="10">
    <source>
        <dbReference type="EMBL" id="KAH9297539.1"/>
    </source>
</evidence>
<accession>A0AA38CJT6</accession>
<dbReference type="Proteomes" id="UP000824469">
    <property type="component" value="Unassembled WGS sequence"/>
</dbReference>
<evidence type="ECO:0000256" key="2">
    <source>
        <dbReference type="ARBA" id="ARBA00023015"/>
    </source>
</evidence>
<evidence type="ECO:0000256" key="6">
    <source>
        <dbReference type="ARBA" id="ARBA00023242"/>
    </source>
</evidence>
<dbReference type="InterPro" id="IPR036955">
    <property type="entry name" value="AP2/ERF_dom_sf"/>
</dbReference>
<dbReference type="EMBL" id="JAHRHJ020000010">
    <property type="protein sequence ID" value="KAH9297539.1"/>
    <property type="molecule type" value="Genomic_DNA"/>
</dbReference>
<dbReference type="Gene3D" id="3.30.730.10">
    <property type="entry name" value="AP2/ERF domain"/>
    <property type="match status" value="1"/>
</dbReference>
<feature type="region of interest" description="Disordered" evidence="8">
    <location>
        <begin position="88"/>
        <end position="147"/>
    </location>
</feature>
<feature type="compositionally biased region" description="Polar residues" evidence="8">
    <location>
        <begin position="128"/>
        <end position="139"/>
    </location>
</feature>
<evidence type="ECO:0000256" key="8">
    <source>
        <dbReference type="SAM" id="MobiDB-lite"/>
    </source>
</evidence>
<sequence>QSIAMNCAIDRASEASNNGIQERNESCKYRGVRRRSWGKWVSEIREPGKKRRIWLGSYETPHMAARAYDVAALCLKGESALLNFPESAPALPRPSSSNPQDIRSAASRAARAFDPRRNIGFFPESSDPRNGSSCSNPREVQSGEINREMWPELRSGEINDGEVWREMFQSRGEVDHAADFMVRSPNMEMNMAEAPLLTPPRSLIEETEGYYEESESGEELYSLWTD</sequence>
<dbReference type="InterPro" id="IPR001471">
    <property type="entry name" value="AP2/ERF_dom"/>
</dbReference>
<dbReference type="CDD" id="cd00018">
    <property type="entry name" value="AP2"/>
    <property type="match status" value="1"/>
</dbReference>
<dbReference type="InterPro" id="IPR051032">
    <property type="entry name" value="AP2/ERF_TF_ERF_subfamily"/>
</dbReference>
<feature type="non-terminal residue" evidence="10">
    <location>
        <position position="1"/>
    </location>
</feature>
<dbReference type="GO" id="GO:0003700">
    <property type="term" value="F:DNA-binding transcription factor activity"/>
    <property type="evidence" value="ECO:0007669"/>
    <property type="project" value="InterPro"/>
</dbReference>
<dbReference type="InterPro" id="IPR016177">
    <property type="entry name" value="DNA-bd_dom_sf"/>
</dbReference>
<comment type="similarity">
    <text evidence="7">Belongs to the AP2/ERF transcription factor family. ERF subfamily.</text>
</comment>
<evidence type="ECO:0000256" key="3">
    <source>
        <dbReference type="ARBA" id="ARBA00023125"/>
    </source>
</evidence>
<keyword evidence="11" id="KW-1185">Reference proteome</keyword>
<keyword evidence="5" id="KW-0804">Transcription</keyword>
<dbReference type="GO" id="GO:0003677">
    <property type="term" value="F:DNA binding"/>
    <property type="evidence" value="ECO:0007669"/>
    <property type="project" value="UniProtKB-KW"/>
</dbReference>
<name>A0AA38CJT6_TAXCH</name>
<dbReference type="Pfam" id="PF00847">
    <property type="entry name" value="AP2"/>
    <property type="match status" value="1"/>
</dbReference>
<dbReference type="PRINTS" id="PR00367">
    <property type="entry name" value="ETHRSPELEMNT"/>
</dbReference>
<reference evidence="10 11" key="1">
    <citation type="journal article" date="2021" name="Nat. Plants">
        <title>The Taxus genome provides insights into paclitaxel biosynthesis.</title>
        <authorList>
            <person name="Xiong X."/>
            <person name="Gou J."/>
            <person name="Liao Q."/>
            <person name="Li Y."/>
            <person name="Zhou Q."/>
            <person name="Bi G."/>
            <person name="Li C."/>
            <person name="Du R."/>
            <person name="Wang X."/>
            <person name="Sun T."/>
            <person name="Guo L."/>
            <person name="Liang H."/>
            <person name="Lu P."/>
            <person name="Wu Y."/>
            <person name="Zhang Z."/>
            <person name="Ro D.K."/>
            <person name="Shang Y."/>
            <person name="Huang S."/>
            <person name="Yan J."/>
        </authorList>
    </citation>
    <scope>NUCLEOTIDE SEQUENCE [LARGE SCALE GENOMIC DNA]</scope>
    <source>
        <strain evidence="10">Ta-2019</strain>
    </source>
</reference>
<dbReference type="SUPFAM" id="SSF54171">
    <property type="entry name" value="DNA-binding domain"/>
    <property type="match status" value="1"/>
</dbReference>
<comment type="caution">
    <text evidence="10">The sequence shown here is derived from an EMBL/GenBank/DDBJ whole genome shotgun (WGS) entry which is preliminary data.</text>
</comment>
<keyword evidence="3" id="KW-0238">DNA-binding</keyword>
<evidence type="ECO:0000256" key="4">
    <source>
        <dbReference type="ARBA" id="ARBA00023159"/>
    </source>
</evidence>
<dbReference type="PANTHER" id="PTHR31985">
    <property type="entry name" value="ETHYLENE-RESPONSIVE TRANSCRIPTION FACTOR ERF042-RELATED"/>
    <property type="match status" value="1"/>
</dbReference>
<evidence type="ECO:0000256" key="7">
    <source>
        <dbReference type="ARBA" id="ARBA00024343"/>
    </source>
</evidence>
<dbReference type="AlphaFoldDB" id="A0AA38CJT6"/>
<dbReference type="GO" id="GO:0005634">
    <property type="term" value="C:nucleus"/>
    <property type="evidence" value="ECO:0007669"/>
    <property type="project" value="UniProtKB-SubCell"/>
</dbReference>
<evidence type="ECO:0000256" key="5">
    <source>
        <dbReference type="ARBA" id="ARBA00023163"/>
    </source>
</evidence>
<evidence type="ECO:0000256" key="1">
    <source>
        <dbReference type="ARBA" id="ARBA00004123"/>
    </source>
</evidence>